<name>A0A918EIK5_9ACTN</name>
<dbReference type="PANTHER" id="PTHR46637">
    <property type="entry name" value="TIS1421-TRANSPOSASE PROTEIN A"/>
    <property type="match status" value="1"/>
</dbReference>
<sequence length="154" mass="16983">MIIHVSVSRCVRRALPPCFGISKPTAHRRFPIWSGAGAWGRPHEAVLHRLDDAGLLDVTRVVLDTTHVRAEKGGYRTGPSPVDRGKPGSETHVPPDANGLPFLVGVTAADTRDSEGLKPMVEGHHTRHDPHRDRHPKPQRLHADKTHDRADLGR</sequence>
<evidence type="ECO:0008006" key="4">
    <source>
        <dbReference type="Google" id="ProtNLM"/>
    </source>
</evidence>
<evidence type="ECO:0000313" key="3">
    <source>
        <dbReference type="Proteomes" id="UP000654123"/>
    </source>
</evidence>
<keyword evidence="3" id="KW-1185">Reference proteome</keyword>
<feature type="compositionally biased region" description="Basic and acidic residues" evidence="1">
    <location>
        <begin position="110"/>
        <end position="124"/>
    </location>
</feature>
<dbReference type="EMBL" id="BMSV01000002">
    <property type="protein sequence ID" value="GGP97553.1"/>
    <property type="molecule type" value="Genomic_DNA"/>
</dbReference>
<evidence type="ECO:0000313" key="2">
    <source>
        <dbReference type="EMBL" id="GGP97553.1"/>
    </source>
</evidence>
<gene>
    <name evidence="2" type="ORF">GCM10010249_15080</name>
</gene>
<comment type="caution">
    <text evidence="2">The sequence shown here is derived from an EMBL/GenBank/DDBJ whole genome shotgun (WGS) entry which is preliminary data.</text>
</comment>
<feature type="region of interest" description="Disordered" evidence="1">
    <location>
        <begin position="70"/>
        <end position="154"/>
    </location>
</feature>
<proteinExistence type="predicted"/>
<dbReference type="InterPro" id="IPR052909">
    <property type="entry name" value="Transposase_6_like"/>
</dbReference>
<organism evidence="2 3">
    <name type="scientific">Streptomyces roseolilacinus</name>
    <dbReference type="NCBI Taxonomy" id="66904"/>
    <lineage>
        <taxon>Bacteria</taxon>
        <taxon>Bacillati</taxon>
        <taxon>Actinomycetota</taxon>
        <taxon>Actinomycetes</taxon>
        <taxon>Kitasatosporales</taxon>
        <taxon>Streptomycetaceae</taxon>
        <taxon>Streptomyces</taxon>
    </lineage>
</organism>
<dbReference type="PANTHER" id="PTHR46637:SF1">
    <property type="entry name" value="BLL5188 PROTEIN"/>
    <property type="match status" value="1"/>
</dbReference>
<reference evidence="2" key="2">
    <citation type="submission" date="2020-09" db="EMBL/GenBank/DDBJ databases">
        <authorList>
            <person name="Sun Q."/>
            <person name="Ohkuma M."/>
        </authorList>
    </citation>
    <scope>NUCLEOTIDE SEQUENCE</scope>
    <source>
        <strain evidence="2">JCM 4335</strain>
    </source>
</reference>
<evidence type="ECO:0000256" key="1">
    <source>
        <dbReference type="SAM" id="MobiDB-lite"/>
    </source>
</evidence>
<reference evidence="2" key="1">
    <citation type="journal article" date="2014" name="Int. J. Syst. Evol. Microbiol.">
        <title>Complete genome sequence of Corynebacterium casei LMG S-19264T (=DSM 44701T), isolated from a smear-ripened cheese.</title>
        <authorList>
            <consortium name="US DOE Joint Genome Institute (JGI-PGF)"/>
            <person name="Walter F."/>
            <person name="Albersmeier A."/>
            <person name="Kalinowski J."/>
            <person name="Ruckert C."/>
        </authorList>
    </citation>
    <scope>NUCLEOTIDE SEQUENCE</scope>
    <source>
        <strain evidence="2">JCM 4335</strain>
    </source>
</reference>
<dbReference type="AlphaFoldDB" id="A0A918EIK5"/>
<protein>
    <recommendedName>
        <fullName evidence="4">Transposase</fullName>
    </recommendedName>
</protein>
<accession>A0A918EIK5</accession>
<dbReference type="Proteomes" id="UP000654123">
    <property type="component" value="Unassembled WGS sequence"/>
</dbReference>
<feature type="compositionally biased region" description="Basic residues" evidence="1">
    <location>
        <begin position="125"/>
        <end position="140"/>
    </location>
</feature>
<feature type="compositionally biased region" description="Basic and acidic residues" evidence="1">
    <location>
        <begin position="141"/>
        <end position="154"/>
    </location>
</feature>